<proteinExistence type="predicted"/>
<dbReference type="Pfam" id="PF03729">
    <property type="entry name" value="DUF308"/>
    <property type="match status" value="1"/>
</dbReference>
<comment type="caution">
    <text evidence="2">The sequence shown here is derived from an EMBL/GenBank/DDBJ whole genome shotgun (WGS) entry which is preliminary data.</text>
</comment>
<keyword evidence="1" id="KW-0472">Membrane</keyword>
<dbReference type="InterPro" id="IPR029058">
    <property type="entry name" value="AB_hydrolase_fold"/>
</dbReference>
<keyword evidence="1" id="KW-1133">Transmembrane helix</keyword>
<dbReference type="Proteomes" id="UP000218810">
    <property type="component" value="Unassembled WGS sequence"/>
</dbReference>
<evidence type="ECO:0000256" key="1">
    <source>
        <dbReference type="SAM" id="Phobius"/>
    </source>
</evidence>
<dbReference type="SUPFAM" id="SSF53474">
    <property type="entry name" value="alpha/beta-Hydrolases"/>
    <property type="match status" value="1"/>
</dbReference>
<reference evidence="3" key="1">
    <citation type="submission" date="2017-09" db="EMBL/GenBank/DDBJ databases">
        <authorList>
            <person name="Zhang Y."/>
            <person name="Huang X."/>
            <person name="Liu J."/>
            <person name="Lu L."/>
            <person name="Peng K."/>
        </authorList>
    </citation>
    <scope>NUCLEOTIDE SEQUENCE [LARGE SCALE GENOMIC DNA]</scope>
    <source>
        <strain evidence="3">S-XJ-1</strain>
    </source>
</reference>
<dbReference type="Gene3D" id="3.40.50.1820">
    <property type="entry name" value="alpha/beta hydrolase"/>
    <property type="match status" value="2"/>
</dbReference>
<dbReference type="PANTHER" id="PTHR34853:SF1">
    <property type="entry name" value="LIPASE 5"/>
    <property type="match status" value="1"/>
</dbReference>
<dbReference type="InterPro" id="IPR005325">
    <property type="entry name" value="DUF308_memb"/>
</dbReference>
<dbReference type="AlphaFoldDB" id="A0A2A2WKY8"/>
<dbReference type="GO" id="GO:0004806">
    <property type="term" value="F:triacylglycerol lipase activity"/>
    <property type="evidence" value="ECO:0007669"/>
    <property type="project" value="InterPro"/>
</dbReference>
<gene>
    <name evidence="2" type="ORF">CEY15_16540</name>
</gene>
<keyword evidence="1" id="KW-0812">Transmembrane</keyword>
<dbReference type="GO" id="GO:0016042">
    <property type="term" value="P:lipid catabolic process"/>
    <property type="evidence" value="ECO:0007669"/>
    <property type="project" value="InterPro"/>
</dbReference>
<accession>A0A2A2WKY8</accession>
<feature type="transmembrane region" description="Helical" evidence="1">
    <location>
        <begin position="99"/>
        <end position="117"/>
    </location>
</feature>
<evidence type="ECO:0000313" key="3">
    <source>
        <dbReference type="Proteomes" id="UP000218810"/>
    </source>
</evidence>
<feature type="transmembrane region" description="Helical" evidence="1">
    <location>
        <begin position="17"/>
        <end position="37"/>
    </location>
</feature>
<dbReference type="EMBL" id="NTGA01000038">
    <property type="protein sequence ID" value="PAY21869.1"/>
    <property type="molecule type" value="Genomic_DNA"/>
</dbReference>
<feature type="transmembrane region" description="Helical" evidence="1">
    <location>
        <begin position="129"/>
        <end position="149"/>
    </location>
</feature>
<organism evidence="2 3">
    <name type="scientific">Dietzia natronolimnaea</name>
    <dbReference type="NCBI Taxonomy" id="161920"/>
    <lineage>
        <taxon>Bacteria</taxon>
        <taxon>Bacillati</taxon>
        <taxon>Actinomycetota</taxon>
        <taxon>Actinomycetes</taxon>
        <taxon>Mycobacteriales</taxon>
        <taxon>Dietziaceae</taxon>
        <taxon>Dietzia</taxon>
    </lineage>
</organism>
<keyword evidence="3" id="KW-1185">Reference proteome</keyword>
<evidence type="ECO:0000313" key="2">
    <source>
        <dbReference type="EMBL" id="PAY21869.1"/>
    </source>
</evidence>
<feature type="transmembrane region" description="Helical" evidence="1">
    <location>
        <begin position="74"/>
        <end position="93"/>
    </location>
</feature>
<name>A0A2A2WKY8_9ACTN</name>
<feature type="transmembrane region" description="Helical" evidence="1">
    <location>
        <begin position="196"/>
        <end position="217"/>
    </location>
</feature>
<dbReference type="InterPro" id="IPR005152">
    <property type="entry name" value="Lipase_secreted"/>
</dbReference>
<dbReference type="OrthoDB" id="9798122at2"/>
<protein>
    <submittedName>
        <fullName evidence="2">Lipase</fullName>
    </submittedName>
</protein>
<feature type="transmembrane region" description="Helical" evidence="1">
    <location>
        <begin position="155"/>
        <end position="175"/>
    </location>
</feature>
<dbReference type="PANTHER" id="PTHR34853">
    <property type="match status" value="1"/>
</dbReference>
<dbReference type="Pfam" id="PF03583">
    <property type="entry name" value="LIP"/>
    <property type="match status" value="1"/>
</dbReference>
<sequence length="589" mass="61880">MTMVEQVGERAGGNRRVVGVVLALASIALGALVILAPLDLPEIVRLAGVGLVVVGLATVIGVDGAGHSRRWVRILTGAAMAAAGIVVLVWQSASIRSLLWVMVTALIVHGLHTLVAAVRSETDRRVDGLFSGTAAVLLGLLCLVWPVLAIELIKYAVGAWLVFVGLRGLLDPWLHRRRERAAERAQPGLLRRWGRTILAVTVFLVVAALAIGSALLLRGDERPAPDDFCTSSEPLPAEAGVLLKAETLTVGVPPGADAWRILYTSTAPDDTVVAVSGIVIAPSDRTQDALPLLSVAHGTTGIVPRCAPSLSPTPFADGAGEALTQMVTEHGWAGVISDYLGLGTPGMHPYLVGQVEARNVLDASLAAQQLDGLSLSSDTVVWGHSQGGHGALWTGQIAEDYAPGLTVLGIAGMAPATDLYTLAEMSKGEVGGKTVSAYIAHSWNVVFPDLDLAGRLNPGTAHGVEKIGDLCFNEQDAIAALVRGTQIPEQVFPDSVLDGDLGEKLRENSPTGPWPAPVLIAQGLADPLVKPAMQQDWVDARCADGEPLDYRTFPGRDHNGVVAADSPLTPQLVSWTLDRWNRVAPTPTC</sequence>
<feature type="transmembrane region" description="Helical" evidence="1">
    <location>
        <begin position="43"/>
        <end position="62"/>
    </location>
</feature>